<dbReference type="AlphaFoldDB" id="A0AA45WL34"/>
<name>A0AA45WL34_9BACL</name>
<proteinExistence type="predicted"/>
<dbReference type="EMBL" id="FXTU01000002">
    <property type="protein sequence ID" value="SMP09524.1"/>
    <property type="molecule type" value="Genomic_DNA"/>
</dbReference>
<keyword evidence="2" id="KW-1185">Reference proteome</keyword>
<dbReference type="RefSeq" id="WP_102992785.1">
    <property type="nucleotide sequence ID" value="NZ_FXTU01000002.1"/>
</dbReference>
<protein>
    <submittedName>
        <fullName evidence="1">Sporulation-control protein</fullName>
    </submittedName>
</protein>
<sequence length="302" mass="34215">MFKDLMARFGKGAAKVDLVLNRNQFQLGDVAEGKLVIQGGTVEQKINKIDVRLMVVIRHDETEYVHAVTSIPFYESFIIHPGEYKEFPFQYQLPYDLLISGNYVTYFFNTKLDIAGGVDQKDRDYIEILCPHSLQQVLDALSQLGFREKHDSRKFNGHVQEFALFPTDFLQGKAEELEFVVAMQHDGVRLLLELDLYSFGHEKELKREVFIPNHLLDSEAELVSELKGILEEMVDYAHTGYHHESHYGHSHHGHGYHSSGMAGAVGGFAAGVIGAMVVNEMLDNDDNDDDDGGLEDFFEDDD</sequence>
<dbReference type="InterPro" id="IPR009776">
    <property type="entry name" value="Spore_0_M"/>
</dbReference>
<evidence type="ECO:0000313" key="1">
    <source>
        <dbReference type="EMBL" id="SMP09524.1"/>
    </source>
</evidence>
<dbReference type="PANTHER" id="PTHR40053">
    <property type="entry name" value="SPORULATION-CONTROL PROTEIN SPO0M"/>
    <property type="match status" value="1"/>
</dbReference>
<gene>
    <name evidence="1" type="ORF">SAMN06265361_102106</name>
</gene>
<evidence type="ECO:0000313" key="2">
    <source>
        <dbReference type="Proteomes" id="UP001157946"/>
    </source>
</evidence>
<reference evidence="1" key="1">
    <citation type="submission" date="2017-05" db="EMBL/GenBank/DDBJ databases">
        <authorList>
            <person name="Varghese N."/>
            <person name="Submissions S."/>
        </authorList>
    </citation>
    <scope>NUCLEOTIDE SEQUENCE</scope>
    <source>
        <strain evidence="1">DSM 45262</strain>
    </source>
</reference>
<accession>A0AA45WL34</accession>
<comment type="caution">
    <text evidence="1">The sequence shown here is derived from an EMBL/GenBank/DDBJ whole genome shotgun (WGS) entry which is preliminary data.</text>
</comment>
<organism evidence="1 2">
    <name type="scientific">Laceyella tengchongensis</name>
    <dbReference type="NCBI Taxonomy" id="574699"/>
    <lineage>
        <taxon>Bacteria</taxon>
        <taxon>Bacillati</taxon>
        <taxon>Bacillota</taxon>
        <taxon>Bacilli</taxon>
        <taxon>Bacillales</taxon>
        <taxon>Thermoactinomycetaceae</taxon>
        <taxon>Laceyella</taxon>
    </lineage>
</organism>
<dbReference type="Pfam" id="PF07070">
    <property type="entry name" value="Spo0M"/>
    <property type="match status" value="1"/>
</dbReference>
<dbReference type="Proteomes" id="UP001157946">
    <property type="component" value="Unassembled WGS sequence"/>
</dbReference>
<dbReference type="PANTHER" id="PTHR40053:SF1">
    <property type="entry name" value="SPORULATION-CONTROL PROTEIN SPO0M"/>
    <property type="match status" value="1"/>
</dbReference>